<gene>
    <name evidence="2" type="ORF">ABFB10_22585</name>
</gene>
<feature type="region of interest" description="Disordered" evidence="1">
    <location>
        <begin position="31"/>
        <end position="61"/>
    </location>
</feature>
<feature type="compositionally biased region" description="Basic and acidic residues" evidence="1">
    <location>
        <begin position="44"/>
        <end position="61"/>
    </location>
</feature>
<dbReference type="RefSeq" id="WP_347168455.1">
    <property type="nucleotide sequence ID" value="NZ_JBDNCH010000004.1"/>
</dbReference>
<sequence>MPLGFGFLLLAGLSHLIKCLGFLMGRCPDPMQPAGPSEEEELMQELKAELDKADDEGRGDK</sequence>
<name>A0AAW9SET5_9RHOB</name>
<protein>
    <submittedName>
        <fullName evidence="2">Uncharacterized protein</fullName>
    </submittedName>
</protein>
<evidence type="ECO:0000256" key="1">
    <source>
        <dbReference type="SAM" id="MobiDB-lite"/>
    </source>
</evidence>
<dbReference type="AlphaFoldDB" id="A0AAW9SET5"/>
<accession>A0AAW9SET5</accession>
<dbReference type="Proteomes" id="UP001428774">
    <property type="component" value="Unassembled WGS sequence"/>
</dbReference>
<organism evidence="2 3">
    <name type="scientific">Ponticoccus litoralis</name>
    <dbReference type="NCBI Taxonomy" id="422297"/>
    <lineage>
        <taxon>Bacteria</taxon>
        <taxon>Pseudomonadati</taxon>
        <taxon>Pseudomonadota</taxon>
        <taxon>Alphaproteobacteria</taxon>
        <taxon>Rhodobacterales</taxon>
        <taxon>Roseobacteraceae</taxon>
        <taxon>Ponticoccus</taxon>
    </lineage>
</organism>
<proteinExistence type="predicted"/>
<evidence type="ECO:0000313" key="3">
    <source>
        <dbReference type="Proteomes" id="UP001428774"/>
    </source>
</evidence>
<evidence type="ECO:0000313" key="2">
    <source>
        <dbReference type="EMBL" id="MEN9063369.1"/>
    </source>
</evidence>
<dbReference type="EMBL" id="JBDNCH010000004">
    <property type="protein sequence ID" value="MEN9063369.1"/>
    <property type="molecule type" value="Genomic_DNA"/>
</dbReference>
<reference evidence="2 3" key="1">
    <citation type="submission" date="2024-05" db="EMBL/GenBank/DDBJ databases">
        <title>Genome sequence of Ponticoccus litoralis KCCM 90028.</title>
        <authorList>
            <person name="Kim J.M."/>
            <person name="Lee J.K."/>
            <person name="Choi B.J."/>
            <person name="Bayburt H."/>
            <person name="Baek J.H."/>
            <person name="Jeon C.O."/>
        </authorList>
    </citation>
    <scope>NUCLEOTIDE SEQUENCE [LARGE SCALE GENOMIC DNA]</scope>
    <source>
        <strain evidence="2 3">KCCM 90028</strain>
    </source>
</reference>
<comment type="caution">
    <text evidence="2">The sequence shown here is derived from an EMBL/GenBank/DDBJ whole genome shotgun (WGS) entry which is preliminary data.</text>
</comment>
<keyword evidence="3" id="KW-1185">Reference proteome</keyword>